<sequence>MLLPTLMLVLAVALGGIAAAEARLSCADAARIGARALARGEPPERARSLALSAAPEGAGVEFSEGDGTARVTVRAELRIGPLRAPPISVGADAAVPLEAHGR</sequence>
<dbReference type="InterPro" id="IPR049790">
    <property type="entry name" value="Rv3655c/TadE"/>
</dbReference>
<dbReference type="NCBIfam" id="NF041390">
    <property type="entry name" value="TadE_Rv3655c"/>
    <property type="match status" value="1"/>
</dbReference>
<keyword evidence="1" id="KW-0732">Signal</keyword>
<dbReference type="EMBL" id="CP074402">
    <property type="protein sequence ID" value="QVJ01639.1"/>
    <property type="molecule type" value="Genomic_DNA"/>
</dbReference>
<proteinExistence type="predicted"/>
<dbReference type="KEGG" id="nec:KGD82_00380"/>
<feature type="chain" id="PRO_5038996026" evidence="1">
    <location>
        <begin position="23"/>
        <end position="102"/>
    </location>
</feature>
<organism evidence="2 3">
    <name type="scientific">Nocardiopsis eucommiae</name>
    <dbReference type="NCBI Taxonomy" id="2831970"/>
    <lineage>
        <taxon>Bacteria</taxon>
        <taxon>Bacillati</taxon>
        <taxon>Actinomycetota</taxon>
        <taxon>Actinomycetes</taxon>
        <taxon>Streptosporangiales</taxon>
        <taxon>Nocardiopsidaceae</taxon>
        <taxon>Nocardiopsis</taxon>
    </lineage>
</organism>
<feature type="signal peptide" evidence="1">
    <location>
        <begin position="1"/>
        <end position="22"/>
    </location>
</feature>
<gene>
    <name evidence="2" type="ORF">KGD82_00380</name>
</gene>
<evidence type="ECO:0000313" key="2">
    <source>
        <dbReference type="EMBL" id="QVJ01639.1"/>
    </source>
</evidence>
<dbReference type="AlphaFoldDB" id="A0A975QKP3"/>
<dbReference type="Proteomes" id="UP000682416">
    <property type="component" value="Chromosome"/>
</dbReference>
<reference evidence="2" key="1">
    <citation type="submission" date="2021-05" db="EMBL/GenBank/DDBJ databases">
        <authorList>
            <person name="Kaiqin L."/>
            <person name="Jian G."/>
        </authorList>
    </citation>
    <scope>NUCLEOTIDE SEQUENCE</scope>
    <source>
        <strain evidence="2">HDS5</strain>
    </source>
</reference>
<name>A0A975QKP3_9ACTN</name>
<keyword evidence="3" id="KW-1185">Reference proteome</keyword>
<accession>A0A975QKP3</accession>
<evidence type="ECO:0000256" key="1">
    <source>
        <dbReference type="SAM" id="SignalP"/>
    </source>
</evidence>
<protein>
    <submittedName>
        <fullName evidence="2">Pilus assembly protein</fullName>
    </submittedName>
</protein>
<evidence type="ECO:0000313" key="3">
    <source>
        <dbReference type="Proteomes" id="UP000682416"/>
    </source>
</evidence>